<comment type="caution">
    <text evidence="1">The sequence shown here is derived from an EMBL/GenBank/DDBJ whole genome shotgun (WGS) entry which is preliminary data.</text>
</comment>
<dbReference type="AlphaFoldDB" id="A0A1I4QF90"/>
<proteinExistence type="predicted"/>
<dbReference type="Proteomes" id="UP000233491">
    <property type="component" value="Unassembled WGS sequence"/>
</dbReference>
<evidence type="ECO:0000313" key="1">
    <source>
        <dbReference type="EMBL" id="PKR90704.1"/>
    </source>
</evidence>
<evidence type="ECO:0000313" key="2">
    <source>
        <dbReference type="Proteomes" id="UP000233491"/>
    </source>
</evidence>
<dbReference type="OrthoDB" id="7847400at2"/>
<reference evidence="1 2" key="1">
    <citation type="submission" date="2017-12" db="EMBL/GenBank/DDBJ databases">
        <title>Anaerobic carbon monoxide metabolism by Pleomorphomonas carboxyditropha sp. nov., a new mesophilic hydrogenogenic carboxidotroph.</title>
        <authorList>
            <person name="Esquivel-Elizondo S."/>
            <person name="Krajmalnik-Brown R."/>
        </authorList>
    </citation>
    <scope>NUCLEOTIDE SEQUENCE [LARGE SCALE GENOMIC DNA]</scope>
    <source>
        <strain evidence="1 2">R5-392</strain>
    </source>
</reference>
<gene>
    <name evidence="1" type="ORF">CXZ10_04925</name>
</gene>
<evidence type="ECO:0008006" key="3">
    <source>
        <dbReference type="Google" id="ProtNLM"/>
    </source>
</evidence>
<sequence length="151" mass="17114">MSRLLLTGLWVCVVTLLSAYSAAWWLVNGSVAKPTAEPTWEGLQYVKTEPINVPMIRDGKLMGYSVLELVFTADSTRLKEAPVPPELFVTDEAFRTIYGDETVDLDHIQRYDLKAFADGIRQKVNVRLKSDIVQEVLVDQISYFSRDAMKQ</sequence>
<accession>A0A1I4QF90</accession>
<protein>
    <recommendedName>
        <fullName evidence="3">Flagellar basal body-associated protein FliL</fullName>
    </recommendedName>
</protein>
<keyword evidence="2" id="KW-1185">Reference proteome</keyword>
<dbReference type="EMBL" id="PJNW01000002">
    <property type="protein sequence ID" value="PKR90704.1"/>
    <property type="molecule type" value="Genomic_DNA"/>
</dbReference>
<name>A0A1I4QF90_9HYPH</name>
<dbReference type="RefSeq" id="WP_101287968.1">
    <property type="nucleotide sequence ID" value="NZ_FOUQ01000001.1"/>
</dbReference>
<organism evidence="1 2">
    <name type="scientific">Pleomorphomonas diazotrophica</name>
    <dbReference type="NCBI Taxonomy" id="1166257"/>
    <lineage>
        <taxon>Bacteria</taxon>
        <taxon>Pseudomonadati</taxon>
        <taxon>Pseudomonadota</taxon>
        <taxon>Alphaproteobacteria</taxon>
        <taxon>Hyphomicrobiales</taxon>
        <taxon>Pleomorphomonadaceae</taxon>
        <taxon>Pleomorphomonas</taxon>
    </lineage>
</organism>